<dbReference type="KEGG" id="tpx:Turpa_4120"/>
<keyword evidence="2" id="KW-1185">Reference proteome</keyword>
<proteinExistence type="predicted"/>
<organism evidence="1 2">
    <name type="scientific">Turneriella parva (strain ATCC BAA-1111 / DSM 21527 / NCTC 11395 / H)</name>
    <name type="common">Leptospira parva</name>
    <dbReference type="NCBI Taxonomy" id="869212"/>
    <lineage>
        <taxon>Bacteria</taxon>
        <taxon>Pseudomonadati</taxon>
        <taxon>Spirochaetota</taxon>
        <taxon>Spirochaetia</taxon>
        <taxon>Leptospirales</taxon>
        <taxon>Leptospiraceae</taxon>
        <taxon>Turneriella</taxon>
    </lineage>
</organism>
<dbReference type="STRING" id="869212.Turpa_4120"/>
<dbReference type="Proteomes" id="UP000006048">
    <property type="component" value="Chromosome"/>
</dbReference>
<gene>
    <name evidence="1" type="ordered locus">Turpa_4120</name>
</gene>
<accession>I4BBU6</accession>
<reference evidence="1 2" key="1">
    <citation type="submission" date="2012-06" db="EMBL/GenBank/DDBJ databases">
        <title>The complete chromosome of genome of Turneriella parva DSM 21527.</title>
        <authorList>
            <consortium name="US DOE Joint Genome Institute (JGI-PGF)"/>
            <person name="Lucas S."/>
            <person name="Han J."/>
            <person name="Lapidus A."/>
            <person name="Bruce D."/>
            <person name="Goodwin L."/>
            <person name="Pitluck S."/>
            <person name="Peters L."/>
            <person name="Kyrpides N."/>
            <person name="Mavromatis K."/>
            <person name="Ivanova N."/>
            <person name="Mikhailova N."/>
            <person name="Chertkov O."/>
            <person name="Detter J.C."/>
            <person name="Tapia R."/>
            <person name="Han C."/>
            <person name="Land M."/>
            <person name="Hauser L."/>
            <person name="Markowitz V."/>
            <person name="Cheng J.-F."/>
            <person name="Hugenholtz P."/>
            <person name="Woyke T."/>
            <person name="Wu D."/>
            <person name="Gronow S."/>
            <person name="Wellnitz S."/>
            <person name="Brambilla E."/>
            <person name="Klenk H.-P."/>
            <person name="Eisen J.A."/>
        </authorList>
    </citation>
    <scope>NUCLEOTIDE SEQUENCE [LARGE SCALE GENOMIC DNA]</scope>
    <source>
        <strain evidence="2">ATCC BAA-1111 / DSM 21527 / NCTC 11395 / H</strain>
    </source>
</reference>
<dbReference type="AlphaFoldDB" id="I4BBU6"/>
<dbReference type="EMBL" id="CP002959">
    <property type="protein sequence ID" value="AFM14753.1"/>
    <property type="molecule type" value="Genomic_DNA"/>
</dbReference>
<name>I4BBU6_TURPD</name>
<sequence>MAKMGTDEALAFATDRDRDLPTSVINWLLRTGFILPAGLQRGDEEKGKNQT</sequence>
<evidence type="ECO:0000313" key="1">
    <source>
        <dbReference type="EMBL" id="AFM14753.1"/>
    </source>
</evidence>
<evidence type="ECO:0000313" key="2">
    <source>
        <dbReference type="Proteomes" id="UP000006048"/>
    </source>
</evidence>
<dbReference type="HOGENOM" id="CLU_3105087_0_0_12"/>
<protein>
    <submittedName>
        <fullName evidence="1">Uncharacterized protein</fullName>
    </submittedName>
</protein>